<dbReference type="Proteomes" id="UP001062846">
    <property type="component" value="Chromosome 7"/>
</dbReference>
<name>A0ACC0N187_RHOML</name>
<protein>
    <submittedName>
        <fullName evidence="1">Uncharacterized protein</fullName>
    </submittedName>
</protein>
<accession>A0ACC0N187</accession>
<comment type="caution">
    <text evidence="1">The sequence shown here is derived from an EMBL/GenBank/DDBJ whole genome shotgun (WGS) entry which is preliminary data.</text>
</comment>
<evidence type="ECO:0000313" key="2">
    <source>
        <dbReference type="Proteomes" id="UP001062846"/>
    </source>
</evidence>
<sequence length="259" mass="28833">MSYSRQGRSGSPPDSRSPNGDRRSRSLSRSRRNRSRSNDSDAIANPGNNLYVTGLSTRVTTSALEKYFNNEGKVTDCHLVTDPRTKESRGFAFVTMETNEDANRCIKYLNRSVLEGRLITVDKAKRRRGRTPTPGRYHGLRERERGDHYSIMSSLGDATRGSHVVILLADGMREIAEEDRAPPMIGGSMFPPTLIGSTGNVPCQLVVVAIGEHNYKSSAKSHHTNGNRYSRLVMVAACNQRLFRLRVQLPLFVCTCSLT</sequence>
<proteinExistence type="predicted"/>
<dbReference type="EMBL" id="CM046394">
    <property type="protein sequence ID" value="KAI8546313.1"/>
    <property type="molecule type" value="Genomic_DNA"/>
</dbReference>
<reference evidence="1" key="1">
    <citation type="submission" date="2022-02" db="EMBL/GenBank/DDBJ databases">
        <title>Plant Genome Project.</title>
        <authorList>
            <person name="Zhang R.-G."/>
        </authorList>
    </citation>
    <scope>NUCLEOTIDE SEQUENCE</scope>
    <source>
        <strain evidence="1">AT1</strain>
    </source>
</reference>
<organism evidence="1 2">
    <name type="scientific">Rhododendron molle</name>
    <name type="common">Chinese azalea</name>
    <name type="synonym">Azalea mollis</name>
    <dbReference type="NCBI Taxonomy" id="49168"/>
    <lineage>
        <taxon>Eukaryota</taxon>
        <taxon>Viridiplantae</taxon>
        <taxon>Streptophyta</taxon>
        <taxon>Embryophyta</taxon>
        <taxon>Tracheophyta</taxon>
        <taxon>Spermatophyta</taxon>
        <taxon>Magnoliopsida</taxon>
        <taxon>eudicotyledons</taxon>
        <taxon>Gunneridae</taxon>
        <taxon>Pentapetalae</taxon>
        <taxon>asterids</taxon>
        <taxon>Ericales</taxon>
        <taxon>Ericaceae</taxon>
        <taxon>Ericoideae</taxon>
        <taxon>Rhodoreae</taxon>
        <taxon>Rhododendron</taxon>
    </lineage>
</organism>
<keyword evidence="2" id="KW-1185">Reference proteome</keyword>
<gene>
    <name evidence="1" type="ORF">RHMOL_Rhmol07G0107000</name>
</gene>
<evidence type="ECO:0000313" key="1">
    <source>
        <dbReference type="EMBL" id="KAI8546313.1"/>
    </source>
</evidence>